<gene>
    <name evidence="1" type="ORF">AB3K24_08260</name>
</gene>
<dbReference type="InterPro" id="IPR011697">
    <property type="entry name" value="Peptidase_C26"/>
</dbReference>
<reference evidence="1 2" key="1">
    <citation type="submission" date="2024-07" db="EMBL/GenBank/DDBJ databases">
        <authorList>
            <person name="Yun M."/>
        </authorList>
    </citation>
    <scope>NUCLEOTIDE SEQUENCE [LARGE SCALE GENOMIC DNA]</scope>
    <source>
        <strain evidence="1 2">MS01</strain>
    </source>
</reference>
<dbReference type="PANTHER" id="PTHR43235">
    <property type="entry name" value="GLUTAMINE AMIDOTRANSFERASE PB2B2.05-RELATED"/>
    <property type="match status" value="1"/>
</dbReference>
<protein>
    <submittedName>
        <fullName evidence="1">Gamma-glutamyl-gamma-aminobutyrate hydrolase family protein</fullName>
    </submittedName>
</protein>
<dbReference type="InterPro" id="IPR044668">
    <property type="entry name" value="PuuD-like"/>
</dbReference>
<dbReference type="Gene3D" id="3.40.50.880">
    <property type="match status" value="1"/>
</dbReference>
<evidence type="ECO:0000313" key="2">
    <source>
        <dbReference type="Proteomes" id="UP001556617"/>
    </source>
</evidence>
<proteinExistence type="predicted"/>
<keyword evidence="1" id="KW-0378">Hydrolase</keyword>
<evidence type="ECO:0000313" key="1">
    <source>
        <dbReference type="EMBL" id="MEX0381342.1"/>
    </source>
</evidence>
<organism evidence="1 2">
    <name type="scientific">Leuconostoc aquikimchii</name>
    <dbReference type="NCBI Taxonomy" id="3236804"/>
    <lineage>
        <taxon>Bacteria</taxon>
        <taxon>Bacillati</taxon>
        <taxon>Bacillota</taxon>
        <taxon>Bacilli</taxon>
        <taxon>Lactobacillales</taxon>
        <taxon>Lactobacillaceae</taxon>
        <taxon>Leuconostoc</taxon>
    </lineage>
</organism>
<accession>A0ABV3S4H8</accession>
<dbReference type="PROSITE" id="PS51273">
    <property type="entry name" value="GATASE_TYPE_1"/>
    <property type="match status" value="1"/>
</dbReference>
<dbReference type="SUPFAM" id="SSF52317">
    <property type="entry name" value="Class I glutamine amidotransferase-like"/>
    <property type="match status" value="1"/>
</dbReference>
<dbReference type="PANTHER" id="PTHR43235:SF1">
    <property type="entry name" value="GLUTAMINE AMIDOTRANSFERASE PB2B2.05-RELATED"/>
    <property type="match status" value="1"/>
</dbReference>
<dbReference type="EMBL" id="JBFPER010000001">
    <property type="protein sequence ID" value="MEX0381342.1"/>
    <property type="molecule type" value="Genomic_DNA"/>
</dbReference>
<dbReference type="RefSeq" id="WP_367975042.1">
    <property type="nucleotide sequence ID" value="NZ_JBFPEQ010000001.1"/>
</dbReference>
<dbReference type="InterPro" id="IPR029062">
    <property type="entry name" value="Class_I_gatase-like"/>
</dbReference>
<name>A0ABV3S4H8_9LACO</name>
<dbReference type="GO" id="GO:0016787">
    <property type="term" value="F:hydrolase activity"/>
    <property type="evidence" value="ECO:0007669"/>
    <property type="project" value="UniProtKB-KW"/>
</dbReference>
<dbReference type="CDD" id="cd01745">
    <property type="entry name" value="GATase1_2"/>
    <property type="match status" value="1"/>
</dbReference>
<dbReference type="Proteomes" id="UP001556617">
    <property type="component" value="Unassembled WGS sequence"/>
</dbReference>
<comment type="caution">
    <text evidence="1">The sequence shown here is derived from an EMBL/GenBank/DDBJ whole genome shotgun (WGS) entry which is preliminary data.</text>
</comment>
<dbReference type="Pfam" id="PF07722">
    <property type="entry name" value="Peptidase_C26"/>
    <property type="match status" value="1"/>
</dbReference>
<keyword evidence="2" id="KW-1185">Reference proteome</keyword>
<sequence length="239" mass="26458">MLKKIGIPSNNVLHANPRFGTNYVDYVQKNYIDGVTNAGALPVILPIAKPEAAKEYVDIVDALVLVGGQDVSPEYFGEEPHLKLAEIDQGRDAFEIALVLEAIKQEKPVFGICRGLQIINVALGGTLYQDLPSQYHALTVKHDQYPTKWYMPTHHLVFKSHSWLTGVMNEKALVNSFHHQAAKDLAAGLTLDATSTDGVVEAFSDESRRIYAVQWHPEMLLMGHVPEAQALFNAFVAKI</sequence>